<keyword evidence="1" id="KW-0732">Signal</keyword>
<dbReference type="Pfam" id="PF12869">
    <property type="entry name" value="tRNA_anti-like"/>
    <property type="match status" value="1"/>
</dbReference>
<dbReference type="OrthoDB" id="1449127at2"/>
<evidence type="ECO:0000313" key="2">
    <source>
        <dbReference type="EMBL" id="RAJ16915.1"/>
    </source>
</evidence>
<name>A0A327RL65_9FLAO</name>
<dbReference type="Proteomes" id="UP000248703">
    <property type="component" value="Unassembled WGS sequence"/>
</dbReference>
<dbReference type="EMBL" id="QLLO01000002">
    <property type="protein sequence ID" value="RAJ16915.1"/>
    <property type="molecule type" value="Genomic_DNA"/>
</dbReference>
<organism evidence="2 3">
    <name type="scientific">Olleya aquimaris</name>
    <dbReference type="NCBI Taxonomy" id="639310"/>
    <lineage>
        <taxon>Bacteria</taxon>
        <taxon>Pseudomonadati</taxon>
        <taxon>Bacteroidota</taxon>
        <taxon>Flavobacteriia</taxon>
        <taxon>Flavobacteriales</taxon>
        <taxon>Flavobacteriaceae</taxon>
    </lineage>
</organism>
<evidence type="ECO:0000313" key="3">
    <source>
        <dbReference type="Proteomes" id="UP000248703"/>
    </source>
</evidence>
<keyword evidence="3" id="KW-1185">Reference proteome</keyword>
<sequence>MKKKLLLLLGILAIGSVLAYNYIYQDHRNISEETAEYKVTSTNLVEDFIKDVSTTQDKYLNKTIEVTGIVTAKDANSVTLDNVIFCTLSNSSTVALHSNTTIKGRCIGFDDLLEEVKLDQCTIIK</sequence>
<dbReference type="InterPro" id="IPR024422">
    <property type="entry name" value="Protein_unknown_function_OB"/>
</dbReference>
<reference evidence="2 3" key="1">
    <citation type="submission" date="2018-06" db="EMBL/GenBank/DDBJ databases">
        <title>Genomic Encyclopedia of Archaeal and Bacterial Type Strains, Phase II (KMG-II): from individual species to whole genera.</title>
        <authorList>
            <person name="Goeker M."/>
        </authorList>
    </citation>
    <scope>NUCLEOTIDE SEQUENCE [LARGE SCALE GENOMIC DNA]</scope>
    <source>
        <strain evidence="2 3">DSM 24464</strain>
    </source>
</reference>
<gene>
    <name evidence="2" type="ORF">LY08_00691</name>
</gene>
<dbReference type="AlphaFoldDB" id="A0A327RL65"/>
<accession>A0A327RL65</accession>
<dbReference type="RefSeq" id="WP_111659037.1">
    <property type="nucleotide sequence ID" value="NZ_QLLO01000002.1"/>
</dbReference>
<feature type="chain" id="PRO_5016367229" evidence="1">
    <location>
        <begin position="20"/>
        <end position="125"/>
    </location>
</feature>
<protein>
    <submittedName>
        <fullName evidence="2">Putative nucleic acid binding protein</fullName>
    </submittedName>
</protein>
<evidence type="ECO:0000256" key="1">
    <source>
        <dbReference type="SAM" id="SignalP"/>
    </source>
</evidence>
<feature type="signal peptide" evidence="1">
    <location>
        <begin position="1"/>
        <end position="19"/>
    </location>
</feature>
<comment type="caution">
    <text evidence="2">The sequence shown here is derived from an EMBL/GenBank/DDBJ whole genome shotgun (WGS) entry which is preliminary data.</text>
</comment>
<proteinExistence type="predicted"/>